<keyword evidence="10" id="KW-1185">Reference proteome</keyword>
<evidence type="ECO:0000259" key="8">
    <source>
        <dbReference type="SMART" id="SM00382"/>
    </source>
</evidence>
<sequence>MNLVFDTVRFRRDAFTLAADAVFSRGVHLISGRIGTGKSTLALAAAGLCSPDAGELRYEEVKGTPLLLMQFPEYQITGTTVTGEIASWNVTGNEEPFRLLNVTPSDRDPFTLSRGELRRLELACILARESDLLILDEPYASLDRCAKPVLTRLLEQRSGITLVFSHETGFVPASTEHWTIKNGELHHA</sequence>
<dbReference type="InterPro" id="IPR003439">
    <property type="entry name" value="ABC_transporter-like_ATP-bd"/>
</dbReference>
<comment type="caution">
    <text evidence="9">The sequence shown here is derived from an EMBL/GenBank/DDBJ whole genome shotgun (WGS) entry which is preliminary data.</text>
</comment>
<keyword evidence="3" id="KW-1003">Cell membrane</keyword>
<keyword evidence="2" id="KW-0813">Transport</keyword>
<evidence type="ECO:0000256" key="3">
    <source>
        <dbReference type="ARBA" id="ARBA00022475"/>
    </source>
</evidence>
<keyword evidence="6" id="KW-1278">Translocase</keyword>
<dbReference type="GO" id="GO:0005524">
    <property type="term" value="F:ATP binding"/>
    <property type="evidence" value="ECO:0007669"/>
    <property type="project" value="UniProtKB-KW"/>
</dbReference>
<protein>
    <submittedName>
        <fullName evidence="9">ATP-binding cassette domain-containing protein</fullName>
    </submittedName>
</protein>
<dbReference type="PANTHER" id="PTHR43553:SF27">
    <property type="entry name" value="ENERGY-COUPLING FACTOR TRANSPORTER ATP-BINDING PROTEIN ECFA2"/>
    <property type="match status" value="1"/>
</dbReference>
<dbReference type="InterPro" id="IPR003593">
    <property type="entry name" value="AAA+_ATPase"/>
</dbReference>
<dbReference type="InterPro" id="IPR050095">
    <property type="entry name" value="ECF_ABC_transporter_ATP-bd"/>
</dbReference>
<evidence type="ECO:0000256" key="2">
    <source>
        <dbReference type="ARBA" id="ARBA00022448"/>
    </source>
</evidence>
<evidence type="ECO:0000256" key="1">
    <source>
        <dbReference type="ARBA" id="ARBA00004202"/>
    </source>
</evidence>
<dbReference type="RefSeq" id="WP_268923980.1">
    <property type="nucleotide sequence ID" value="NZ_JAPTGB010000002.1"/>
</dbReference>
<dbReference type="Gene3D" id="3.40.50.300">
    <property type="entry name" value="P-loop containing nucleotide triphosphate hydrolases"/>
    <property type="match status" value="1"/>
</dbReference>
<reference evidence="9" key="1">
    <citation type="submission" date="2022-12" db="EMBL/GenBank/DDBJ databases">
        <title>Isolation and characterisation of novel Methanocorpusculum spp. from native Australian herbivores indicates the genus is ancestrally host-associated.</title>
        <authorList>
            <person name="Volmer J.G."/>
            <person name="Soo R.M."/>
            <person name="Evans P.N."/>
            <person name="Hoedt E.C."/>
            <person name="Astorga Alsina A.L."/>
            <person name="Woodcroft B.J."/>
            <person name="Tyson G.W."/>
            <person name="Hugenholtz P."/>
            <person name="Morrison M."/>
        </authorList>
    </citation>
    <scope>NUCLEOTIDE SEQUENCE</scope>
    <source>
        <strain evidence="9">MG</strain>
    </source>
</reference>
<dbReference type="InterPro" id="IPR027417">
    <property type="entry name" value="P-loop_NTPase"/>
</dbReference>
<gene>
    <name evidence="9" type="ORF">O0S10_00785</name>
</gene>
<evidence type="ECO:0000256" key="4">
    <source>
        <dbReference type="ARBA" id="ARBA00022741"/>
    </source>
</evidence>
<evidence type="ECO:0000313" key="10">
    <source>
        <dbReference type="Proteomes" id="UP001141422"/>
    </source>
</evidence>
<keyword evidence="4" id="KW-0547">Nucleotide-binding</keyword>
<name>A0ABT4IEH5_9EURY</name>
<keyword evidence="7" id="KW-0472">Membrane</keyword>
<organism evidence="9 10">
    <name type="scientific">Methanocorpusculum petauri</name>
    <dbReference type="NCBI Taxonomy" id="3002863"/>
    <lineage>
        <taxon>Archaea</taxon>
        <taxon>Methanobacteriati</taxon>
        <taxon>Methanobacteriota</taxon>
        <taxon>Stenosarchaea group</taxon>
        <taxon>Methanomicrobia</taxon>
        <taxon>Methanomicrobiales</taxon>
        <taxon>Methanocorpusculaceae</taxon>
        <taxon>Methanocorpusculum</taxon>
    </lineage>
</organism>
<evidence type="ECO:0000256" key="5">
    <source>
        <dbReference type="ARBA" id="ARBA00022840"/>
    </source>
</evidence>
<dbReference type="PANTHER" id="PTHR43553">
    <property type="entry name" value="HEAVY METAL TRANSPORTER"/>
    <property type="match status" value="1"/>
</dbReference>
<dbReference type="SUPFAM" id="SSF52540">
    <property type="entry name" value="P-loop containing nucleoside triphosphate hydrolases"/>
    <property type="match status" value="1"/>
</dbReference>
<dbReference type="Proteomes" id="UP001141422">
    <property type="component" value="Unassembled WGS sequence"/>
</dbReference>
<dbReference type="Pfam" id="PF00005">
    <property type="entry name" value="ABC_tran"/>
    <property type="match status" value="1"/>
</dbReference>
<proteinExistence type="predicted"/>
<dbReference type="SMART" id="SM00382">
    <property type="entry name" value="AAA"/>
    <property type="match status" value="1"/>
</dbReference>
<dbReference type="EMBL" id="JAPTGB010000002">
    <property type="protein sequence ID" value="MCZ0859759.1"/>
    <property type="molecule type" value="Genomic_DNA"/>
</dbReference>
<feature type="domain" description="AAA+ ATPase" evidence="8">
    <location>
        <begin position="24"/>
        <end position="184"/>
    </location>
</feature>
<comment type="subcellular location">
    <subcellularLocation>
        <location evidence="1">Cell membrane</location>
        <topology evidence="1">Peripheral membrane protein</topology>
    </subcellularLocation>
</comment>
<evidence type="ECO:0000256" key="7">
    <source>
        <dbReference type="ARBA" id="ARBA00023136"/>
    </source>
</evidence>
<accession>A0ABT4IEH5</accession>
<evidence type="ECO:0000256" key="6">
    <source>
        <dbReference type="ARBA" id="ARBA00022967"/>
    </source>
</evidence>
<evidence type="ECO:0000313" key="9">
    <source>
        <dbReference type="EMBL" id="MCZ0859759.1"/>
    </source>
</evidence>
<keyword evidence="5 9" id="KW-0067">ATP-binding</keyword>